<dbReference type="EMBL" id="JACHJU010000001">
    <property type="protein sequence ID" value="MBB4936507.1"/>
    <property type="molecule type" value="Genomic_DNA"/>
</dbReference>
<reference evidence="1 2" key="1">
    <citation type="submission" date="2020-08" db="EMBL/GenBank/DDBJ databases">
        <title>Sequencing the genomes of 1000 actinobacteria strains.</title>
        <authorList>
            <person name="Klenk H.-P."/>
        </authorList>
    </citation>
    <scope>NUCLEOTIDE SEQUENCE [LARGE SCALE GENOMIC DNA]</scope>
    <source>
        <strain evidence="1 2">DSM 43023</strain>
    </source>
</reference>
<accession>A0A7W7W6Q2</accession>
<evidence type="ECO:0000313" key="1">
    <source>
        <dbReference type="EMBL" id="MBB4936507.1"/>
    </source>
</evidence>
<dbReference type="Proteomes" id="UP000534286">
    <property type="component" value="Unassembled WGS sequence"/>
</dbReference>
<gene>
    <name evidence="1" type="ORF">FHR32_000812</name>
</gene>
<evidence type="ECO:0000313" key="2">
    <source>
        <dbReference type="Proteomes" id="UP000534286"/>
    </source>
</evidence>
<proteinExistence type="predicted"/>
<dbReference type="AlphaFoldDB" id="A0A7W7W6Q2"/>
<comment type="caution">
    <text evidence="1">The sequence shown here is derived from an EMBL/GenBank/DDBJ whole genome shotgun (WGS) entry which is preliminary data.</text>
</comment>
<keyword evidence="2" id="KW-1185">Reference proteome</keyword>
<sequence>MDAAAEAEVLVVGAVGVEAVRIREAVGVEAVRIREAVGVAVAEHQREWCAFGNGGAGKVDVGQRTAAGQHLHRWFVAQQLLDHRRRA</sequence>
<name>A0A7W7W6Q2_9ACTN</name>
<protein>
    <submittedName>
        <fullName evidence="1">Uncharacterized protein</fullName>
    </submittedName>
</protein>
<organism evidence="1 2">
    <name type="scientific">Streptosporangium album</name>
    <dbReference type="NCBI Taxonomy" id="47479"/>
    <lineage>
        <taxon>Bacteria</taxon>
        <taxon>Bacillati</taxon>
        <taxon>Actinomycetota</taxon>
        <taxon>Actinomycetes</taxon>
        <taxon>Streptosporangiales</taxon>
        <taxon>Streptosporangiaceae</taxon>
        <taxon>Streptosporangium</taxon>
    </lineage>
</organism>